<keyword evidence="2" id="KW-1185">Reference proteome</keyword>
<dbReference type="EMBL" id="JBHGVX010000002">
    <property type="protein sequence ID" value="KAL1798121.1"/>
    <property type="molecule type" value="Genomic_DNA"/>
</dbReference>
<sequence length="323" mass="36438">MSGAALTDELPQLGASEMQPNLRFHPPHIFALFGPEHHHVVDTRSMTTLGYILVSSFENARQRLDSFQVLGFTDSTWQSKLTSSPALFHSMIKLPALRNLTFLKLELDMMAFENESMTSLVKMIKGNANLKALHLTAGPKGFQRWSSRSEDWAPLLLLLGSSPPFRLRSLEVDGLVTSLTAPTLARIVNVHSSSMRRVVLKHTNFHHPNTLREFFTACANSSIRYYMSENFLFHETRMLVGASLAFSIIRDDMHCNVECENIEQACCCDMFDTTCLDWVEVRFPTGGGRLLYDNEHGRYGDGWMYKAFMGGVTMVKDGAIIDF</sequence>
<accession>A0ABR3UNS0</accession>
<dbReference type="Proteomes" id="UP001578633">
    <property type="component" value="Chromosome 2"/>
</dbReference>
<dbReference type="RefSeq" id="XP_069308705.1">
    <property type="nucleotide sequence ID" value="XM_069449287.1"/>
</dbReference>
<dbReference type="GeneID" id="96082480"/>
<name>A0ABR3UNS0_9PLEO</name>
<evidence type="ECO:0000313" key="2">
    <source>
        <dbReference type="Proteomes" id="UP001578633"/>
    </source>
</evidence>
<organism evidence="1 2">
    <name type="scientific">Alternaria dauci</name>
    <dbReference type="NCBI Taxonomy" id="48095"/>
    <lineage>
        <taxon>Eukaryota</taxon>
        <taxon>Fungi</taxon>
        <taxon>Dikarya</taxon>
        <taxon>Ascomycota</taxon>
        <taxon>Pezizomycotina</taxon>
        <taxon>Dothideomycetes</taxon>
        <taxon>Pleosporomycetidae</taxon>
        <taxon>Pleosporales</taxon>
        <taxon>Pleosporineae</taxon>
        <taxon>Pleosporaceae</taxon>
        <taxon>Alternaria</taxon>
        <taxon>Alternaria sect. Porri</taxon>
    </lineage>
</organism>
<comment type="caution">
    <text evidence="1">The sequence shown here is derived from an EMBL/GenBank/DDBJ whole genome shotgun (WGS) entry which is preliminary data.</text>
</comment>
<proteinExistence type="predicted"/>
<evidence type="ECO:0000313" key="1">
    <source>
        <dbReference type="EMBL" id="KAL1798121.1"/>
    </source>
</evidence>
<gene>
    <name evidence="1" type="ORF">ACET3X_002158</name>
</gene>
<protein>
    <submittedName>
        <fullName evidence="1">Uncharacterized protein</fullName>
    </submittedName>
</protein>
<reference evidence="1 2" key="1">
    <citation type="submission" date="2024-09" db="EMBL/GenBank/DDBJ databases">
        <title>T2T genomes of carrot and Alternaria dauci and their utility for understanding host-pathogen interaction during carrot leaf blight disease.</title>
        <authorList>
            <person name="Liu W."/>
            <person name="Xu S."/>
            <person name="Ou C."/>
            <person name="Liu X."/>
            <person name="Zhuang F."/>
            <person name="Deng X.W."/>
        </authorList>
    </citation>
    <scope>NUCLEOTIDE SEQUENCE [LARGE SCALE GENOMIC DNA]</scope>
    <source>
        <strain evidence="1 2">A2016</strain>
    </source>
</reference>